<sequence length="369" mass="42757">MDETNSEDFSFDARTTSQQFQQRLLAAQQSSTEREINDSIESHNADAQESNQVPLEEQRQILQEQVMELEKEVAKLRHDLMIRRQRREKEASVVKLTPEQRAQLQEEHVEEEEPMDLNVIFDYLIHVASEPLPSNAADMSASDLVQSHAELRERAMQDPEIRSQIDFAHIEFTKTSNKIERLPDGSGTVRHCELNGSTYGQQFTVTFNIQEDQLCIENLKLEVDVETQFELSTLLTRIEEECNLLGFFRLLVHYGRLVDDRRKLFQDLHESYSSSISVEAIGSNTLKFYKEQDHEVRLIWDINILNMDMSINICEQVIPNIRMEAYTTGSPEKQELYSRIPSHFTRLLSMKGSLAATRFLIDAVFGLNR</sequence>
<name>A0A077WZZ3_9FUNG</name>
<dbReference type="AlphaFoldDB" id="A0A077WZZ3"/>
<organism evidence="2">
    <name type="scientific">Lichtheimia ramosa</name>
    <dbReference type="NCBI Taxonomy" id="688394"/>
    <lineage>
        <taxon>Eukaryota</taxon>
        <taxon>Fungi</taxon>
        <taxon>Fungi incertae sedis</taxon>
        <taxon>Mucoromycota</taxon>
        <taxon>Mucoromycotina</taxon>
        <taxon>Mucoromycetes</taxon>
        <taxon>Mucorales</taxon>
        <taxon>Lichtheimiaceae</taxon>
        <taxon>Lichtheimia</taxon>
    </lineage>
</organism>
<feature type="compositionally biased region" description="Acidic residues" evidence="1">
    <location>
        <begin position="1"/>
        <end position="10"/>
    </location>
</feature>
<reference evidence="2" key="1">
    <citation type="journal article" date="2014" name="Genome Announc.">
        <title>De novo whole-genome sequence and genome annotation of Lichtheimia ramosa.</title>
        <authorList>
            <person name="Linde J."/>
            <person name="Schwartze V."/>
            <person name="Binder U."/>
            <person name="Lass-Florl C."/>
            <person name="Voigt K."/>
            <person name="Horn F."/>
        </authorList>
    </citation>
    <scope>NUCLEOTIDE SEQUENCE</scope>
    <source>
        <strain evidence="2">JMRC FSU:6197</strain>
    </source>
</reference>
<dbReference type="GO" id="GO:0034080">
    <property type="term" value="P:CENP-A containing chromatin assembly"/>
    <property type="evidence" value="ECO:0007669"/>
    <property type="project" value="InterPro"/>
</dbReference>
<dbReference type="GO" id="GO:0005634">
    <property type="term" value="C:nucleus"/>
    <property type="evidence" value="ECO:0007669"/>
    <property type="project" value="TreeGrafter"/>
</dbReference>
<feature type="compositionally biased region" description="Basic and acidic residues" evidence="1">
    <location>
        <begin position="32"/>
        <end position="46"/>
    </location>
</feature>
<dbReference type="Pfam" id="PF13096">
    <property type="entry name" value="CENP-P"/>
    <property type="match status" value="1"/>
</dbReference>
<proteinExistence type="predicted"/>
<dbReference type="GO" id="GO:0000775">
    <property type="term" value="C:chromosome, centromeric region"/>
    <property type="evidence" value="ECO:0007669"/>
    <property type="project" value="InterPro"/>
</dbReference>
<dbReference type="EMBL" id="LK023368">
    <property type="protein sequence ID" value="CDS12809.1"/>
    <property type="molecule type" value="Genomic_DNA"/>
</dbReference>
<dbReference type="PANTHER" id="PTHR28577:SF1">
    <property type="entry name" value="CENTROMERE PROTEIN P"/>
    <property type="match status" value="1"/>
</dbReference>
<dbReference type="PANTHER" id="PTHR28577">
    <property type="entry name" value="CENTROMERE PROTEIN P"/>
    <property type="match status" value="1"/>
</dbReference>
<feature type="region of interest" description="Disordered" evidence="1">
    <location>
        <begin position="1"/>
        <end position="54"/>
    </location>
</feature>
<dbReference type="OrthoDB" id="5976950at2759"/>
<gene>
    <name evidence="2" type="ORF">LRAMOSA04993</name>
</gene>
<accession>A0A077WZZ3</accession>
<evidence type="ECO:0000313" key="2">
    <source>
        <dbReference type="EMBL" id="CDS12809.1"/>
    </source>
</evidence>
<evidence type="ECO:0008006" key="3">
    <source>
        <dbReference type="Google" id="ProtNLM"/>
    </source>
</evidence>
<feature type="compositionally biased region" description="Low complexity" evidence="1">
    <location>
        <begin position="17"/>
        <end position="31"/>
    </location>
</feature>
<evidence type="ECO:0000256" key="1">
    <source>
        <dbReference type="SAM" id="MobiDB-lite"/>
    </source>
</evidence>
<protein>
    <recommendedName>
        <fullName evidence="3">Centromere protein P</fullName>
    </recommendedName>
</protein>
<dbReference type="InterPro" id="IPR027801">
    <property type="entry name" value="CENP-P"/>
</dbReference>